<dbReference type="eggNOG" id="ENOG50309KW">
    <property type="taxonomic scope" value="Bacteria"/>
</dbReference>
<dbReference type="AlphaFoldDB" id="W6TCW8"/>
<comment type="caution">
    <text evidence="2">The sequence shown here is derived from an EMBL/GenBank/DDBJ whole genome shotgun (WGS) entry which is preliminary data.</text>
</comment>
<gene>
    <name evidence="2" type="ORF">LFAB_03600</name>
</gene>
<sequence>MQKTRFFLKGSAAEIKWLNRQAQRGHKLSGINGNHYQFVEDAQASPVMAEYMPTKTLAAMAEMFHPQAQYEFGKPDIAVAYSPIAPQQRMVTSDYKYRLKVNREARSQALNWMNGLVIAIWLLLSFATILSAKANGSAHAMTAQLGLAMLIGTGLMFVAIAICGRAALRAHHQVCELIRLTGDDEDAWKPTFHVIFKHQRDLPDVSRFEALGKWHLSMQNDHGEYFFDLRTNLNEEEIKNALLKMIKQQDFTVMSWLGLFPL</sequence>
<evidence type="ECO:0000313" key="2">
    <source>
        <dbReference type="EMBL" id="ETY75115.1"/>
    </source>
</evidence>
<dbReference type="RefSeq" id="WP_033613634.1">
    <property type="nucleotide sequence ID" value="NZ_KK036471.1"/>
</dbReference>
<evidence type="ECO:0008006" key="4">
    <source>
        <dbReference type="Google" id="ProtNLM"/>
    </source>
</evidence>
<dbReference type="HOGENOM" id="CLU_1064731_0_0_9"/>
<keyword evidence="1" id="KW-0812">Transmembrane</keyword>
<evidence type="ECO:0000313" key="3">
    <source>
        <dbReference type="Proteomes" id="UP000019247"/>
    </source>
</evidence>
<dbReference type="EMBL" id="AWWK01000018">
    <property type="protein sequence ID" value="ETY75115.1"/>
    <property type="molecule type" value="Genomic_DNA"/>
</dbReference>
<evidence type="ECO:0000256" key="1">
    <source>
        <dbReference type="SAM" id="Phobius"/>
    </source>
</evidence>
<dbReference type="OrthoDB" id="2317427at2"/>
<feature type="transmembrane region" description="Helical" evidence="1">
    <location>
        <begin position="142"/>
        <end position="163"/>
    </location>
</feature>
<feature type="transmembrane region" description="Helical" evidence="1">
    <location>
        <begin position="109"/>
        <end position="130"/>
    </location>
</feature>
<keyword evidence="1" id="KW-1133">Transmembrane helix</keyword>
<protein>
    <recommendedName>
        <fullName evidence="4">DUF2812 domain-containing protein</fullName>
    </recommendedName>
</protein>
<reference evidence="2 3" key="1">
    <citation type="journal article" date="2014" name="Genome Announc.">
        <title>Genome Sequence of Lactobacillus fabifermentans Strain T30PCM01, Isolated from Fermenting Grape Marc.</title>
        <authorList>
            <person name="Treu L."/>
            <person name="Vendramin V."/>
            <person name="Bovo B."/>
            <person name="Giacomini A."/>
            <person name="Corich V."/>
            <person name="Campanaro S."/>
        </authorList>
    </citation>
    <scope>NUCLEOTIDE SEQUENCE [LARGE SCALE GENOMIC DNA]</scope>
    <source>
        <strain evidence="2 3">T30PCM01</strain>
    </source>
</reference>
<dbReference type="PATRIC" id="fig|1400520.3.peg.709"/>
<accession>W6TCW8</accession>
<keyword evidence="1" id="KW-0472">Membrane</keyword>
<name>W6TCW8_9LACO</name>
<dbReference type="Proteomes" id="UP000019247">
    <property type="component" value="Unassembled WGS sequence"/>
</dbReference>
<organism evidence="2 3">
    <name type="scientific">Lactiplantibacillus fabifermentans T30PCM01</name>
    <dbReference type="NCBI Taxonomy" id="1400520"/>
    <lineage>
        <taxon>Bacteria</taxon>
        <taxon>Bacillati</taxon>
        <taxon>Bacillota</taxon>
        <taxon>Bacilli</taxon>
        <taxon>Lactobacillales</taxon>
        <taxon>Lactobacillaceae</taxon>
        <taxon>Lactiplantibacillus</taxon>
    </lineage>
</organism>
<proteinExistence type="predicted"/>